<name>A0ABV5JHR4_9RHOB</name>
<dbReference type="PROSITE" id="PS50293">
    <property type="entry name" value="TPR_REGION"/>
    <property type="match status" value="1"/>
</dbReference>
<dbReference type="PANTHER" id="PTHR44858:SF1">
    <property type="entry name" value="UDP-N-ACETYLGLUCOSAMINE--PEPTIDE N-ACETYLGLUCOSAMINYLTRANSFERASE SPINDLY-RELATED"/>
    <property type="match status" value="1"/>
</dbReference>
<dbReference type="Gene3D" id="1.25.40.10">
    <property type="entry name" value="Tetratricopeptide repeat domain"/>
    <property type="match status" value="1"/>
</dbReference>
<accession>A0ABV5JHR4</accession>
<dbReference type="InterPro" id="IPR019734">
    <property type="entry name" value="TPR_rpt"/>
</dbReference>
<reference evidence="5 6" key="1">
    <citation type="submission" date="2024-09" db="EMBL/GenBank/DDBJ databases">
        <authorList>
            <person name="Sun Q."/>
            <person name="Mori K."/>
        </authorList>
    </citation>
    <scope>NUCLEOTIDE SEQUENCE [LARGE SCALE GENOMIC DNA]</scope>
    <source>
        <strain evidence="5 6">CECT 8726</strain>
    </source>
</reference>
<protein>
    <submittedName>
        <fullName evidence="5">Tetratricopeptide repeat protein</fullName>
    </submittedName>
</protein>
<feature type="repeat" description="TPR" evidence="3">
    <location>
        <begin position="191"/>
        <end position="224"/>
    </location>
</feature>
<feature type="repeat" description="TPR" evidence="3">
    <location>
        <begin position="55"/>
        <end position="88"/>
    </location>
</feature>
<dbReference type="Pfam" id="PF13181">
    <property type="entry name" value="TPR_8"/>
    <property type="match status" value="1"/>
</dbReference>
<evidence type="ECO:0000313" key="5">
    <source>
        <dbReference type="EMBL" id="MFB9233001.1"/>
    </source>
</evidence>
<gene>
    <name evidence="5" type="ORF">ACFFUT_14510</name>
</gene>
<feature type="chain" id="PRO_5047302089" evidence="4">
    <location>
        <begin position="20"/>
        <end position="489"/>
    </location>
</feature>
<evidence type="ECO:0000313" key="6">
    <source>
        <dbReference type="Proteomes" id="UP001589683"/>
    </source>
</evidence>
<keyword evidence="4" id="KW-0732">Signal</keyword>
<dbReference type="SUPFAM" id="SSF48452">
    <property type="entry name" value="TPR-like"/>
    <property type="match status" value="1"/>
</dbReference>
<organism evidence="5 6">
    <name type="scientific">Pseudohalocynthiibacter aestuariivivens</name>
    <dbReference type="NCBI Taxonomy" id="1591409"/>
    <lineage>
        <taxon>Bacteria</taxon>
        <taxon>Pseudomonadati</taxon>
        <taxon>Pseudomonadota</taxon>
        <taxon>Alphaproteobacteria</taxon>
        <taxon>Rhodobacterales</taxon>
        <taxon>Paracoccaceae</taxon>
        <taxon>Pseudohalocynthiibacter</taxon>
    </lineage>
</organism>
<dbReference type="RefSeq" id="WP_213887192.1">
    <property type="nucleotide sequence ID" value="NZ_JAGFNU010000001.1"/>
</dbReference>
<dbReference type="InterPro" id="IPR011990">
    <property type="entry name" value="TPR-like_helical_dom_sf"/>
</dbReference>
<dbReference type="EMBL" id="JBHMEA010000045">
    <property type="protein sequence ID" value="MFB9233001.1"/>
    <property type="molecule type" value="Genomic_DNA"/>
</dbReference>
<dbReference type="Pfam" id="PF00515">
    <property type="entry name" value="TPR_1"/>
    <property type="match status" value="1"/>
</dbReference>
<comment type="caution">
    <text evidence="5">The sequence shown here is derived from an EMBL/GenBank/DDBJ whole genome shotgun (WGS) entry which is preliminary data.</text>
</comment>
<sequence length="489" mass="56503">MKLFQWVFFFLVFLSPAFAQDMSQERACRKSATPFEERIAACTALIESEDYEKRYWAYQRRGDAYSDNGDYAVAIEDFNRALEIDPQYEAALGTRAYALYEEGRYEEALADTTLLIEIDPEDHWNFYYHGRILDWLDRDVEALSALTQAIDLKGDYFYSRYQRGHVHQKMENFTPATADYQAARDISPFRSFIHMRLADNYWDMGDADNAARYYRMAQIINPNERFTSRNLTELVQLDPNVQLSPLQYEPPEDGLSIRYLQVFLPFDTRDEMEIAIMDLANWFSAPPKAMPEALALITRNLTVHDGDVVQIDLDLEAEKNLDVVTSTGGKIPESIDTFRGLFLRTLRTEAGGPEFRKVFDEGEPATLWPLVVGNTVTGRGGFELVCPEEFSMDAMMMGCLHDVPFVRLGTLEFSLVVEKQEQIHEPLGVFDTFVVRYRELSKMEAFGREVKREVETRWWISPELGFWVKRTNQRGDKIASLHAISILEN</sequence>
<dbReference type="SMART" id="SM00028">
    <property type="entry name" value="TPR"/>
    <property type="match status" value="4"/>
</dbReference>
<evidence type="ECO:0000256" key="1">
    <source>
        <dbReference type="ARBA" id="ARBA00022737"/>
    </source>
</evidence>
<keyword evidence="1" id="KW-0677">Repeat</keyword>
<keyword evidence="2 3" id="KW-0802">TPR repeat</keyword>
<evidence type="ECO:0000256" key="2">
    <source>
        <dbReference type="ARBA" id="ARBA00022803"/>
    </source>
</evidence>
<dbReference type="Proteomes" id="UP001589683">
    <property type="component" value="Unassembled WGS sequence"/>
</dbReference>
<keyword evidence="6" id="KW-1185">Reference proteome</keyword>
<evidence type="ECO:0000256" key="4">
    <source>
        <dbReference type="SAM" id="SignalP"/>
    </source>
</evidence>
<evidence type="ECO:0000256" key="3">
    <source>
        <dbReference type="PROSITE-ProRule" id="PRU00339"/>
    </source>
</evidence>
<proteinExistence type="predicted"/>
<dbReference type="InterPro" id="IPR050498">
    <property type="entry name" value="Ycf3"/>
</dbReference>
<feature type="signal peptide" evidence="4">
    <location>
        <begin position="1"/>
        <end position="19"/>
    </location>
</feature>
<dbReference type="PANTHER" id="PTHR44858">
    <property type="entry name" value="TETRATRICOPEPTIDE REPEAT PROTEIN 6"/>
    <property type="match status" value="1"/>
</dbReference>
<dbReference type="PROSITE" id="PS50005">
    <property type="entry name" value="TPR"/>
    <property type="match status" value="2"/>
</dbReference>